<dbReference type="Proteomes" id="UP000322699">
    <property type="component" value="Unassembled WGS sequence"/>
</dbReference>
<dbReference type="PANTHER" id="PTHR46769">
    <property type="entry name" value="POLYCYSTIC KIDNEY AND HEPATIC DISEASE 1 (AUTOSOMAL RECESSIVE)-LIKE 1"/>
    <property type="match status" value="1"/>
</dbReference>
<feature type="domain" description="G8" evidence="4">
    <location>
        <begin position="59"/>
        <end position="193"/>
    </location>
</feature>
<dbReference type="Gene3D" id="2.60.120.260">
    <property type="entry name" value="Galactose-binding domain-like"/>
    <property type="match status" value="1"/>
</dbReference>
<feature type="compositionally biased region" description="Basic residues" evidence="3">
    <location>
        <begin position="19"/>
        <end position="32"/>
    </location>
</feature>
<proteinExistence type="predicted"/>
<keyword evidence="1" id="KW-0732">Signal</keyword>
<dbReference type="OrthoDB" id="227223at2"/>
<keyword evidence="2" id="KW-0325">Glycoprotein</keyword>
<dbReference type="InterPro" id="IPR018247">
    <property type="entry name" value="EF_Hand_1_Ca_BS"/>
</dbReference>
<evidence type="ECO:0000256" key="3">
    <source>
        <dbReference type="SAM" id="MobiDB-lite"/>
    </source>
</evidence>
<dbReference type="InterPro" id="IPR045474">
    <property type="entry name" value="GEVED"/>
</dbReference>
<accession>A0A5B1CJZ4</accession>
<keyword evidence="6" id="KW-1185">Reference proteome</keyword>
<dbReference type="PROSITE" id="PS51484">
    <property type="entry name" value="G8"/>
    <property type="match status" value="1"/>
</dbReference>
<evidence type="ECO:0000259" key="4">
    <source>
        <dbReference type="PROSITE" id="PS51484"/>
    </source>
</evidence>
<evidence type="ECO:0000256" key="1">
    <source>
        <dbReference type="ARBA" id="ARBA00022729"/>
    </source>
</evidence>
<dbReference type="Pfam" id="PF10162">
    <property type="entry name" value="G8"/>
    <property type="match status" value="1"/>
</dbReference>
<feature type="region of interest" description="Disordered" evidence="3">
    <location>
        <begin position="1411"/>
        <end position="1439"/>
    </location>
</feature>
<dbReference type="InterPro" id="IPR052387">
    <property type="entry name" value="Fibrocystin"/>
</dbReference>
<dbReference type="EMBL" id="VRLW01000001">
    <property type="protein sequence ID" value="KAA1259860.1"/>
    <property type="molecule type" value="Genomic_DNA"/>
</dbReference>
<dbReference type="Gene3D" id="1.10.1330.10">
    <property type="entry name" value="Dockerin domain"/>
    <property type="match status" value="1"/>
</dbReference>
<feature type="region of interest" description="Disordered" evidence="3">
    <location>
        <begin position="1"/>
        <end position="34"/>
    </location>
</feature>
<comment type="caution">
    <text evidence="5">The sequence shown here is derived from an EMBL/GenBank/DDBJ whole genome shotgun (WGS) entry which is preliminary data.</text>
</comment>
<feature type="region of interest" description="Disordered" evidence="3">
    <location>
        <begin position="449"/>
        <end position="473"/>
    </location>
</feature>
<organism evidence="5 6">
    <name type="scientific">Rubripirellula obstinata</name>
    <dbReference type="NCBI Taxonomy" id="406547"/>
    <lineage>
        <taxon>Bacteria</taxon>
        <taxon>Pseudomonadati</taxon>
        <taxon>Planctomycetota</taxon>
        <taxon>Planctomycetia</taxon>
        <taxon>Pirellulales</taxon>
        <taxon>Pirellulaceae</taxon>
        <taxon>Rubripirellula</taxon>
    </lineage>
</organism>
<dbReference type="Pfam" id="PF20009">
    <property type="entry name" value="GEVED"/>
    <property type="match status" value="1"/>
</dbReference>
<gene>
    <name evidence="5" type="ORF">LF1_23970</name>
</gene>
<dbReference type="InterPro" id="IPR055401">
    <property type="entry name" value="CEMIP_beta-hel_dom"/>
</dbReference>
<reference evidence="5 6" key="1">
    <citation type="submission" date="2019-08" db="EMBL/GenBank/DDBJ databases">
        <title>Deep-cultivation of Planctomycetes and their phenomic and genomic characterization uncovers novel biology.</title>
        <authorList>
            <person name="Wiegand S."/>
            <person name="Jogler M."/>
            <person name="Boedeker C."/>
            <person name="Pinto D."/>
            <person name="Vollmers J."/>
            <person name="Rivas-Marin E."/>
            <person name="Kohn T."/>
            <person name="Peeters S.H."/>
            <person name="Heuer A."/>
            <person name="Rast P."/>
            <person name="Oberbeckmann S."/>
            <person name="Bunk B."/>
            <person name="Jeske O."/>
            <person name="Meyerdierks A."/>
            <person name="Storesund J.E."/>
            <person name="Kallscheuer N."/>
            <person name="Luecker S."/>
            <person name="Lage O.M."/>
            <person name="Pohl T."/>
            <person name="Merkel B.J."/>
            <person name="Hornburger P."/>
            <person name="Mueller R.-W."/>
            <person name="Bruemmer F."/>
            <person name="Labrenz M."/>
            <person name="Spormann A.M."/>
            <person name="Op Den Camp H."/>
            <person name="Overmann J."/>
            <person name="Amann R."/>
            <person name="Jetten M.S.M."/>
            <person name="Mascher T."/>
            <person name="Medema M.H."/>
            <person name="Devos D.P."/>
            <person name="Kaster A.-K."/>
            <person name="Ovreas L."/>
            <person name="Rohde M."/>
            <person name="Galperin M.Y."/>
            <person name="Jogler C."/>
        </authorList>
    </citation>
    <scope>NUCLEOTIDE SEQUENCE [LARGE SCALE GENOMIC DNA]</scope>
    <source>
        <strain evidence="5 6">LF1</strain>
    </source>
</reference>
<dbReference type="PROSITE" id="PS00018">
    <property type="entry name" value="EF_HAND_1"/>
    <property type="match status" value="1"/>
</dbReference>
<dbReference type="InterPro" id="IPR019316">
    <property type="entry name" value="G8_domain"/>
</dbReference>
<dbReference type="SMART" id="SM01225">
    <property type="entry name" value="G8"/>
    <property type="match status" value="1"/>
</dbReference>
<sequence length="1725" mass="184968">MDQDRSVLPKLIRNSRLGSKVKSKQAKRRGRKPRLERLESRQLLAATLAVNSGDWTDASTWSNGVPTESTRAIISQGRTVTLNSTNHVAEEIVVHGQLVAEEGAAGSPDKSLTTRWIHVNSGGVFQIGTENNRYDNHDFVLTLTGTNPNADHVVETAMGTMQINDNDGFLMTGGGGSLQFFGDEKLSFTKLARTAFRNSTTITVENVIERNFDGTTSAASDGSLTGSNAWEVGDEIVIASSSYDYSEEDARTITAVNVQGSETVLTLNQPLSYRHYGQIETYKNGQESIDLRVEVALLNRSIVVQGTQDTDSRFGNRARYGTTAGRNLGIGAHAMFMTGSGNITIDSVQFDKMGQTGQVGRYPIHWHLGADRSGDVLRNSSVTNSNNRGVIVHGTQGLLIEGNVLHDIHGHGLFMEDGAEFDNQFLSNIVLGIHKVGGNSRNDPFIIPGVTRGSNGRVNDDAPRNGNGESSHDTGQQVFERFLSSAAYWITNPNNTWIGNISAGSEGTGFWFILPDRVIGHSRDTGLYNGYNPSKQNLGIFDHNTSHSSPVGLTFDRGSDIRGGGSVGYTPPQRATFNEFTGYKHNGTAVYHRGNNVTFAGSQFADVKSGSFNTFSQIERDVLFVGHSRGNASLSTLVGGYKLYDGPGQIIGAHFAGFAGDNAHTFLNTGGAHKHAMTRAEGITFEDDGTADNLSIYWQDAGGFTNDSPANAAGRPDAISGIVLDVDGSLTGHAGGGAGHVLTPRIDYYRDSTDIAPAGWNAYISDDRFGYLQLNTISGAGNFPYFDVHNGDDNRLRVNRRNITRQRLYTKLNAGDYTFTFTQPVPSDGFTVRMDVLRGAEPGDSSVYRFKGVGTDYEPTSGAERTTLQALRNSSSNAYFRDAGGDLWMKVFESGATIRIRPTNEPLPSNDAEVEALVLVNADNEEDIIELVDGLVINLTTLPTENFNVRAATNETTQSVGFNLTGPSAHSQTESIEPYSLFGDANGDFQSEPLLVGQYTLVVTPYDGNNLSGTAGEAVTINFTVTEPVQSQFASLTEDPVVKDGTLVRAEEFDEGGQGVAYFDTSPGNAGSGNNARPDEDVDLTGSSILLGNVIDGEWLEFTRDVVAGVYDIGINVNNFSIQFPEKGIRLLVAENAFSDSFTELGSVRIPDPNVTGTSFVIPDVDLTQWGGEDRVFRVEFFAGRPDIVIAPANAVLTSENSSYLDAPYGANGENWFNGSGLDNASDVETGDPVPEVWPGHQSGNHRDRVSRIRSAVESNTLTIDLGGTFDISGMVLWNSTESGQTARGFENTVLSYLTDGGTTFSGNDSLTWTQLEGGGPDFGPEVQSLAGVREGVTHVRMVVDNFSNAGSDAIVMASEFRFIGKGQAAAGSNLSLNFDALQFNNAHDLDFGDAPVSYSTLLSDDGARHAAIGPQLGSTRDSENDGSPSVGANGDGNDEDGVMFGAIAVNRSMAGVNFYLEDNQQGLIDAWIDFNRDGDWDDPFEQILSGAMVNQNLQTHSFALPDNLTTGDVHARVRISTDGGLGPQGFAADGEVEDYVVSIVQPPTVESIEINAGDAQRSSVDSVRVTFDQEVDIDTTGGAPFELIEPDSGAVVPILTPVIHQSGGKTIVDLTFQRTGPHVTAFGSLQDGDYQLTINPSLVTYPDSDVQLEGDHVMSAVDGLFRKYGDADGDNNVGLTDFAAFRSTFGKSAGEPGYVHGLDSDGDEEIGLTDFAAFRANFGT</sequence>
<dbReference type="InterPro" id="IPR036439">
    <property type="entry name" value="Dockerin_dom_sf"/>
</dbReference>
<evidence type="ECO:0000313" key="6">
    <source>
        <dbReference type="Proteomes" id="UP000322699"/>
    </source>
</evidence>
<dbReference type="PANTHER" id="PTHR46769:SF2">
    <property type="entry name" value="FIBROCYSTIN-L ISOFORM 2 PRECURSOR-RELATED"/>
    <property type="match status" value="1"/>
</dbReference>
<evidence type="ECO:0000256" key="2">
    <source>
        <dbReference type="ARBA" id="ARBA00023180"/>
    </source>
</evidence>
<dbReference type="Pfam" id="PF24606">
    <property type="entry name" value="CEMIP_beta-hel"/>
    <property type="match status" value="1"/>
</dbReference>
<protein>
    <submittedName>
        <fullName evidence="5">G8 domain protein</fullName>
    </submittedName>
</protein>
<name>A0A5B1CJZ4_9BACT</name>
<evidence type="ECO:0000313" key="5">
    <source>
        <dbReference type="EMBL" id="KAA1259860.1"/>
    </source>
</evidence>
<dbReference type="GO" id="GO:0000272">
    <property type="term" value="P:polysaccharide catabolic process"/>
    <property type="evidence" value="ECO:0007669"/>
    <property type="project" value="InterPro"/>
</dbReference>